<comment type="caution">
    <text evidence="7">Lacks conserved residue(s) required for the propagation of feature annotation.</text>
</comment>
<evidence type="ECO:0000313" key="8">
    <source>
        <dbReference type="EMBL" id="MBB3727512.1"/>
    </source>
</evidence>
<keyword evidence="6 7" id="KW-0472">Membrane</keyword>
<comment type="subcellular location">
    <subcellularLocation>
        <location evidence="1 7">Cell membrane</location>
        <topology evidence="1 7">Multi-pass membrane protein</topology>
    </subcellularLocation>
</comment>
<keyword evidence="5 7" id="KW-1133">Transmembrane helix</keyword>
<reference evidence="8 9" key="1">
    <citation type="submission" date="2020-08" db="EMBL/GenBank/DDBJ databases">
        <title>Sequencing the genomes of 1000 actinobacteria strains.</title>
        <authorList>
            <person name="Klenk H.-P."/>
        </authorList>
    </citation>
    <scope>NUCLEOTIDE SEQUENCE [LARGE SCALE GENOMIC DNA]</scope>
    <source>
        <strain evidence="8 9">DSM 44320</strain>
    </source>
</reference>
<feature type="transmembrane region" description="Helical" evidence="7">
    <location>
        <begin position="198"/>
        <end position="218"/>
    </location>
</feature>
<dbReference type="PANTHER" id="PTHR33508">
    <property type="entry name" value="UPF0056 MEMBRANE PROTEIN YHCE"/>
    <property type="match status" value="1"/>
</dbReference>
<dbReference type="AlphaFoldDB" id="A0A7W5UZE3"/>
<evidence type="ECO:0000256" key="2">
    <source>
        <dbReference type="ARBA" id="ARBA00009784"/>
    </source>
</evidence>
<evidence type="ECO:0000256" key="1">
    <source>
        <dbReference type="ARBA" id="ARBA00004651"/>
    </source>
</evidence>
<evidence type="ECO:0000256" key="6">
    <source>
        <dbReference type="ARBA" id="ARBA00023136"/>
    </source>
</evidence>
<gene>
    <name evidence="8" type="ORF">FHR33_003372</name>
</gene>
<keyword evidence="4 7" id="KW-0812">Transmembrane</keyword>
<comment type="similarity">
    <text evidence="2 7">Belongs to the UPF0056 (MarC) family.</text>
</comment>
<evidence type="ECO:0000256" key="3">
    <source>
        <dbReference type="ARBA" id="ARBA00022475"/>
    </source>
</evidence>
<evidence type="ECO:0000256" key="7">
    <source>
        <dbReference type="RuleBase" id="RU362048"/>
    </source>
</evidence>
<keyword evidence="9" id="KW-1185">Reference proteome</keyword>
<protein>
    <recommendedName>
        <fullName evidence="7">UPF0056 membrane protein</fullName>
    </recommendedName>
</protein>
<dbReference type="GO" id="GO:0005886">
    <property type="term" value="C:plasma membrane"/>
    <property type="evidence" value="ECO:0007669"/>
    <property type="project" value="UniProtKB-SubCell"/>
</dbReference>
<feature type="transmembrane region" description="Helical" evidence="7">
    <location>
        <begin position="65"/>
        <end position="86"/>
    </location>
</feature>
<feature type="transmembrane region" description="Helical" evidence="7">
    <location>
        <begin position="131"/>
        <end position="152"/>
    </location>
</feature>
<dbReference type="GeneID" id="95389808"/>
<feature type="transmembrane region" description="Helical" evidence="7">
    <location>
        <begin position="159"/>
        <end position="178"/>
    </location>
</feature>
<dbReference type="InterPro" id="IPR002771">
    <property type="entry name" value="Multi_antbiot-R_MarC"/>
</dbReference>
<feature type="transmembrane region" description="Helical" evidence="7">
    <location>
        <begin position="39"/>
        <end position="58"/>
    </location>
</feature>
<dbReference type="PANTHER" id="PTHR33508:SF1">
    <property type="entry name" value="UPF0056 MEMBRANE PROTEIN YHCE"/>
    <property type="match status" value="1"/>
</dbReference>
<dbReference type="RefSeq" id="WP_183648180.1">
    <property type="nucleotide sequence ID" value="NZ_BAAAXX010000087.1"/>
</dbReference>
<sequence>MTHPALILFLALFGLYSPVAALASYLPIVRPYEHGDVNRLALGLALNVAVFVLVALWVGEPLLKLLGISTAALTATGGIALAYAAIPLMRGQAGAVEELEKLQRQEEQREQGVAAPPEPVADIKSILFTPLTFPLTVGGTTFAFCVAASAAATSMREKLALSLAVVCFAALTGLTLYLSGHVKRRISLKGAMLLDRVAGILLTAIAVILLANGFTDLVTARLNQ</sequence>
<evidence type="ECO:0000256" key="4">
    <source>
        <dbReference type="ARBA" id="ARBA00022692"/>
    </source>
</evidence>
<dbReference type="Pfam" id="PF01914">
    <property type="entry name" value="MarC"/>
    <property type="match status" value="1"/>
</dbReference>
<accession>A0A7W5UZE3</accession>
<dbReference type="EMBL" id="JACIBV010000001">
    <property type="protein sequence ID" value="MBB3727512.1"/>
    <property type="molecule type" value="Genomic_DNA"/>
</dbReference>
<keyword evidence="3" id="KW-1003">Cell membrane</keyword>
<evidence type="ECO:0000313" key="9">
    <source>
        <dbReference type="Proteomes" id="UP000579945"/>
    </source>
</evidence>
<comment type="caution">
    <text evidence="8">The sequence shown here is derived from an EMBL/GenBank/DDBJ whole genome shotgun (WGS) entry which is preliminary data.</text>
</comment>
<organism evidence="8 9">
    <name type="scientific">Nonomuraea dietziae</name>
    <dbReference type="NCBI Taxonomy" id="65515"/>
    <lineage>
        <taxon>Bacteria</taxon>
        <taxon>Bacillati</taxon>
        <taxon>Actinomycetota</taxon>
        <taxon>Actinomycetes</taxon>
        <taxon>Streptosporangiales</taxon>
        <taxon>Streptosporangiaceae</taxon>
        <taxon>Nonomuraea</taxon>
    </lineage>
</organism>
<dbReference type="Proteomes" id="UP000579945">
    <property type="component" value="Unassembled WGS sequence"/>
</dbReference>
<name>A0A7W5UZE3_9ACTN</name>
<proteinExistence type="inferred from homology"/>
<evidence type="ECO:0000256" key="5">
    <source>
        <dbReference type="ARBA" id="ARBA00022989"/>
    </source>
</evidence>